<name>A0A9Q3W577_9GAMM</name>
<proteinExistence type="predicted"/>
<organism evidence="2 3">
    <name type="scientific">Alloalcanivorax xenomutans</name>
    <dbReference type="NCBI Taxonomy" id="1094342"/>
    <lineage>
        <taxon>Bacteria</taxon>
        <taxon>Pseudomonadati</taxon>
        <taxon>Pseudomonadota</taxon>
        <taxon>Gammaproteobacteria</taxon>
        <taxon>Oceanospirillales</taxon>
        <taxon>Alcanivoracaceae</taxon>
        <taxon>Alloalcanivorax</taxon>
    </lineage>
</organism>
<dbReference type="EMBL" id="JAJVKT010000009">
    <property type="protein sequence ID" value="MCE7508789.1"/>
    <property type="molecule type" value="Genomic_DNA"/>
</dbReference>
<keyword evidence="3" id="KW-1185">Reference proteome</keyword>
<accession>A0A9Q3W577</accession>
<evidence type="ECO:0000256" key="1">
    <source>
        <dbReference type="ARBA" id="ARBA00022679"/>
    </source>
</evidence>
<dbReference type="PANTHER" id="PTHR48207:SF4">
    <property type="entry name" value="BLL6097 PROTEIN"/>
    <property type="match status" value="1"/>
</dbReference>
<dbReference type="Gene3D" id="3.30.1540.10">
    <property type="entry name" value="formyl-coa transferase, domain 3"/>
    <property type="match status" value="1"/>
</dbReference>
<dbReference type="InterPro" id="IPR050483">
    <property type="entry name" value="CoA-transferase_III_domain"/>
</dbReference>
<sequence>MTENKKALDGVRVVEFGQFIAGPGATQILADLGADVIKIESFNGDNSRKFGVSEKSGYRSGMFMAYNRGKKSITLDLRNPEGVEIARKLALRADVVVQNTRVGVMESIGLDAATLRAEKPGLIYASISGFGTGGPSRERPGLDIAAQAESGMMSLTGEPGGTPLKTGFAVVDAATATATANAVLAALFRCARTGEGETIEASLLATAIGLQSQIWAEYACSGSLPQRAGNAQPLVAPAADLIAVQDGYIVISAYMEDHWQRLCRAVELPDLAKDERFATSNDRVRNRPAMIDILSTALGRYTGEEARAQLEKFGVVCGVVRDYRQVRASADVQATGIFKRVNDGRGQEVEIPGLPFTFADAGEMEKPYTLPELGEHTLEVLAQAGFTPEQCQALLDRNVIAAGGSA</sequence>
<dbReference type="PANTHER" id="PTHR48207">
    <property type="entry name" value="SUCCINATE--HYDROXYMETHYLGLUTARATE COA-TRANSFERASE"/>
    <property type="match status" value="1"/>
</dbReference>
<gene>
    <name evidence="2" type="ORF">LZG35_09090</name>
</gene>
<dbReference type="Proteomes" id="UP001107961">
    <property type="component" value="Unassembled WGS sequence"/>
</dbReference>
<dbReference type="GO" id="GO:0008410">
    <property type="term" value="F:CoA-transferase activity"/>
    <property type="evidence" value="ECO:0007669"/>
    <property type="project" value="TreeGrafter"/>
</dbReference>
<dbReference type="AlphaFoldDB" id="A0A9Q3W577"/>
<dbReference type="Pfam" id="PF02515">
    <property type="entry name" value="CoA_transf_3"/>
    <property type="match status" value="1"/>
</dbReference>
<dbReference type="SUPFAM" id="SSF89796">
    <property type="entry name" value="CoA-transferase family III (CaiB/BaiF)"/>
    <property type="match status" value="1"/>
</dbReference>
<comment type="caution">
    <text evidence="2">The sequence shown here is derived from an EMBL/GenBank/DDBJ whole genome shotgun (WGS) entry which is preliminary data.</text>
</comment>
<dbReference type="Gene3D" id="3.40.50.10540">
    <property type="entry name" value="Crotonobetainyl-coa:carnitine coa-transferase, domain 1"/>
    <property type="match status" value="1"/>
</dbReference>
<evidence type="ECO:0000313" key="2">
    <source>
        <dbReference type="EMBL" id="MCE7508789.1"/>
    </source>
</evidence>
<dbReference type="RefSeq" id="WP_116027384.1">
    <property type="nucleotide sequence ID" value="NZ_JAJVKT010000009.1"/>
</dbReference>
<dbReference type="InterPro" id="IPR023606">
    <property type="entry name" value="CoA-Trfase_III_dom_1_sf"/>
</dbReference>
<evidence type="ECO:0000313" key="3">
    <source>
        <dbReference type="Proteomes" id="UP001107961"/>
    </source>
</evidence>
<reference evidence="2" key="1">
    <citation type="submission" date="2022-01" db="EMBL/GenBank/DDBJ databases">
        <authorList>
            <person name="Karlyshev A.V."/>
            <person name="Jaspars M."/>
        </authorList>
    </citation>
    <scope>NUCLEOTIDE SEQUENCE</scope>
    <source>
        <strain evidence="2">AGSA3-2</strain>
    </source>
</reference>
<dbReference type="InterPro" id="IPR003673">
    <property type="entry name" value="CoA-Trfase_fam_III"/>
</dbReference>
<keyword evidence="1 2" id="KW-0808">Transferase</keyword>
<protein>
    <submittedName>
        <fullName evidence="2">CoA transferase</fullName>
    </submittedName>
</protein>
<dbReference type="InterPro" id="IPR044855">
    <property type="entry name" value="CoA-Trfase_III_dom3_sf"/>
</dbReference>